<proteinExistence type="predicted"/>
<dbReference type="EMBL" id="JBEHCU010010515">
    <property type="protein sequence ID" value="KAL1378094.1"/>
    <property type="molecule type" value="Genomic_DNA"/>
</dbReference>
<comment type="caution">
    <text evidence="1">The sequence shown here is derived from an EMBL/GenBank/DDBJ whole genome shotgun (WGS) entry which is preliminary data.</text>
</comment>
<evidence type="ECO:0000313" key="1">
    <source>
        <dbReference type="EMBL" id="KAL1378094.1"/>
    </source>
</evidence>
<reference evidence="1 2" key="1">
    <citation type="submission" date="2024-05" db="EMBL/GenBank/DDBJ databases">
        <title>Culex pipiens pipiens assembly and annotation.</title>
        <authorList>
            <person name="Alout H."/>
            <person name="Durand T."/>
        </authorList>
    </citation>
    <scope>NUCLEOTIDE SEQUENCE [LARGE SCALE GENOMIC DNA]</scope>
    <source>
        <strain evidence="1">HA-2024</strain>
        <tissue evidence="1">Whole body</tissue>
    </source>
</reference>
<name>A0ABD1CNU7_CULPP</name>
<sequence length="41" mass="4670">MDTTSASTDMLLDMDLLTSVIQFISERGYLAHLIDNLLKRK</sequence>
<organism evidence="1 2">
    <name type="scientific">Culex pipiens pipiens</name>
    <name type="common">Northern house mosquito</name>
    <dbReference type="NCBI Taxonomy" id="38569"/>
    <lineage>
        <taxon>Eukaryota</taxon>
        <taxon>Metazoa</taxon>
        <taxon>Ecdysozoa</taxon>
        <taxon>Arthropoda</taxon>
        <taxon>Hexapoda</taxon>
        <taxon>Insecta</taxon>
        <taxon>Pterygota</taxon>
        <taxon>Neoptera</taxon>
        <taxon>Endopterygota</taxon>
        <taxon>Diptera</taxon>
        <taxon>Nematocera</taxon>
        <taxon>Culicoidea</taxon>
        <taxon>Culicidae</taxon>
        <taxon>Culicinae</taxon>
        <taxon>Culicini</taxon>
        <taxon>Culex</taxon>
        <taxon>Culex</taxon>
    </lineage>
</organism>
<protein>
    <submittedName>
        <fullName evidence="1">Uncharacterized protein</fullName>
    </submittedName>
</protein>
<feature type="non-terminal residue" evidence="1">
    <location>
        <position position="41"/>
    </location>
</feature>
<accession>A0ABD1CNU7</accession>
<gene>
    <name evidence="1" type="ORF">pipiens_015818</name>
</gene>
<evidence type="ECO:0000313" key="2">
    <source>
        <dbReference type="Proteomes" id="UP001562425"/>
    </source>
</evidence>
<dbReference type="AlphaFoldDB" id="A0ABD1CNU7"/>
<keyword evidence="2" id="KW-1185">Reference proteome</keyword>
<dbReference type="Proteomes" id="UP001562425">
    <property type="component" value="Unassembled WGS sequence"/>
</dbReference>